<gene>
    <name evidence="3" type="ORF">GOB87_09025</name>
</gene>
<reference evidence="3" key="1">
    <citation type="submission" date="2019-11" db="EMBL/GenBank/DDBJ databases">
        <title>Description of new Acetobacter species.</title>
        <authorList>
            <person name="Cleenwerck I."/>
            <person name="Sombolestani A.S."/>
        </authorList>
    </citation>
    <scope>NUCLEOTIDE SEQUENCE</scope>
    <source>
        <strain evidence="3">LMG 1626</strain>
    </source>
</reference>
<dbReference type="NCBIfam" id="TIGR04415">
    <property type="entry name" value="O_hepto_targRPT"/>
    <property type="match status" value="9"/>
</dbReference>
<feature type="compositionally biased region" description="Low complexity" evidence="1">
    <location>
        <begin position="2174"/>
        <end position="2199"/>
    </location>
</feature>
<dbReference type="InterPro" id="IPR012332">
    <property type="entry name" value="Autotransporter_pectin_lyase_C"/>
</dbReference>
<dbReference type="Pfam" id="PF16168">
    <property type="entry name" value="AIDA"/>
    <property type="match status" value="1"/>
</dbReference>
<dbReference type="InterPro" id="IPR030930">
    <property type="entry name" value="AIDA"/>
</dbReference>
<feature type="domain" description="Hedgehog/Intein (Hint)" evidence="2">
    <location>
        <begin position="1403"/>
        <end position="1537"/>
    </location>
</feature>
<feature type="region of interest" description="Disordered" evidence="1">
    <location>
        <begin position="1"/>
        <end position="25"/>
    </location>
</feature>
<dbReference type="Gene3D" id="2.160.20.20">
    <property type="match status" value="4"/>
</dbReference>
<name>A0A967B828_9PROT</name>
<evidence type="ECO:0000313" key="4">
    <source>
        <dbReference type="Proteomes" id="UP000597459"/>
    </source>
</evidence>
<keyword evidence="4" id="KW-1185">Reference proteome</keyword>
<dbReference type="SUPFAM" id="SSF51294">
    <property type="entry name" value="Hedgehog/intein (Hint) domain"/>
    <property type="match status" value="1"/>
</dbReference>
<evidence type="ECO:0000259" key="2">
    <source>
        <dbReference type="Pfam" id="PF13403"/>
    </source>
</evidence>
<evidence type="ECO:0000256" key="1">
    <source>
        <dbReference type="SAM" id="MobiDB-lite"/>
    </source>
</evidence>
<dbReference type="Pfam" id="PF13403">
    <property type="entry name" value="Hint_2"/>
    <property type="match status" value="1"/>
</dbReference>
<proteinExistence type="predicted"/>
<accession>A0A967B828</accession>
<feature type="compositionally biased region" description="Low complexity" evidence="1">
    <location>
        <begin position="9"/>
        <end position="25"/>
    </location>
</feature>
<dbReference type="EMBL" id="WOTH01000016">
    <property type="protein sequence ID" value="NHO54094.1"/>
    <property type="molecule type" value="Genomic_DNA"/>
</dbReference>
<sequence>MGRAESVPTTLLSGMTDTTLSSGTTSSGITIASGDTLTVTAGASLVDATLAEGAVLSLGGTASNTSVGSNASMEVLSGGVTSGASVSVDGLIAVSAGGLMQGTVLTSAAPAHLNDYASAVISAGGSGSGTIILYDGGESVYGTETDDIIGGDPFATSCQSGSIVEADVQAVFSGGRSIHPTVNADGVILAEQGGTVISAVLCSSASLETSAGGVASNTVLESGAREIVYGSSIATTVHDGFQAIDSGGTATSAVIGSLGTQCIDSGGTASNTSVLSGGAVFVSAGGTLTSATLSGGTLTDEGAASSLTQTSGTTLVSGANATLQSATLQSGNLLSLTDHASATHVTLNSGNATVTDNAVLSSATIGAHGSAIITSAGTLLSGTVINGGQLSVLASGVASETTVNNGGAIQIAAGGQAYDTHLLTKSAIIGNGGSAFATYVDENSIISVTSGGFGSDLTLEDNANVNVYQGGKLSNVTVNNGWLALYAGGEADFVTINSCNLQSSVTYGSFKIQGLGAYVVGTVRNATINSGGLLTLMSSATAGSGVNITVNSGGLLRDYYNGHAIDAVLESGGTELISGLGYSTATTVNNGAVQSVTTGGISIAAQVQSGGLLSAAGKSAQAKNTTVVSGGTLTLSNGAVGINDTFSGGSAIVYNGGTLSGATLSAGDVTLSGGALTDGNFQSGTTLTLLNHANVTSLSATSAMVNAASGTTLGLTTVSAGSLQVSGTLSGGTLTSTTLSLASGATARSAILAGTTLNMASGASASGLALTDGTSVALTPGNVFISGIVEQGGTLAVASGATASALTVNDGILNISSGGTVTSALLDGGNTVISSGASLISGTVLDNGNLTIQSGAIMSALTLSGGYANLESGAELSGAALSGGNTTLQSGALLISATLENTGIVTVQSTASASDVNITGGRLLVESGGQTDHASVAANGTLYVSGGGATSTLVSGGSLSIDADGSAANTTVVDGGQLTVGDPSTSTDTIVSSGGTLVVDSSGVASNTTVLTDGTLIVSSGSLANTTTLTGGSAFITGSGAQLQTATLSDNATLTVTDHATATNVTVESGLIDVTSTGSLDAANVDSGGTISATNGAILSGITVNGGKLEVDSGSLVSTLVAQEGAAVHMVGGTVVSATISNAGLEVTSGSVASDISVLASGVFVVGSNSISTDALISSGGTASLSGGTGSRTQLFSSGREIVSSDGREISGVVNNGGTLEVLDGGTAQQIIVSSGGQVDVEGGMLESATLSSGSTQNVSLGATAGASTVKNGAAENILSGAVESGGTIESGGSLSLASGGSGTDINLLSGGVISVIDGARLSDVTFASGGTIDLDSEYWSAQDNDRPTFIVDSAGSATLSATENGHDYLFTLIGDYTGLTVERQKDADGTVELVMTGDGAACYCRGTLIRTPEGERPVESLRIGDRVVTYQGEHRAILWIGRRNHPADLVANNLMIAPVTFRAGSLGNDLPLRDLKVSPLHSMYVENVLIPASALVNGQTILQSGIGEDIEYFHIELETHDIIFAENAPSETFLDTQSRSMFHNAEEFYRLYPNLSRPPAQFCAPRIEHGPELECIRQNLVRQASCPPTLHPGHVDEHANGFIRGWARTDQPDATQATLVLMEHNVPIALFHAKLPRPDVIAAGIHGFGFEENISHLLDPHLSHELELRLASDRTLLAGCPLVIEATASAQPQQPTSPLQGHVDMANHTHLKGWACNDELNPASVELEISVNNHPVIRTLANVLRPDLQRQRIGSGWHGFDLRFPSPLVASQQHIVRICRVSDGTELPGSPVILEPIAHFEQEISSLLGQARKTLAYRQDRARLMNILDEQMRLLVVRDTEDNRQSFKERDQQARRAGTPVPLPHRSLLLLVEQLSEILSERNGILQHLLTIQDLGFRITVATINRTDDDNRILQYLSENDLSIDLPFRIFGIENFLRQHGKDFEVVLTKGMDMAVRYVPLIRSGLPSIRILILSDGLSPAHDCRKKHVAEISTVFLADGVVTSSKAESQFLQQAVPGTPVFDIPLIQASTAQPKRGFDRRAGLLVIDEACSPLSLSSSLSALTVDYPDIKISSDVMEVPYPRAVIAAQTSDILPFLAAGVPVLFTHNREQNTPSYIPVLSEILPSESLTILKNILTKRNTYYRAARLTRDWHDAIHEKLQKKWKNALSMCPETPSSSEEENTTSNSHNNFSQTPLLT</sequence>
<feature type="region of interest" description="Disordered" evidence="1">
    <location>
        <begin position="2170"/>
        <end position="2199"/>
    </location>
</feature>
<dbReference type="InterPro" id="IPR011050">
    <property type="entry name" value="Pectin_lyase_fold/virulence"/>
</dbReference>
<evidence type="ECO:0000313" key="3">
    <source>
        <dbReference type="EMBL" id="NHO54094.1"/>
    </source>
</evidence>
<dbReference type="InterPro" id="IPR036844">
    <property type="entry name" value="Hint_dom_sf"/>
</dbReference>
<dbReference type="Gene3D" id="2.170.16.10">
    <property type="entry name" value="Hedgehog/Intein (Hint) domain"/>
    <property type="match status" value="1"/>
</dbReference>
<comment type="caution">
    <text evidence="3">The sequence shown here is derived from an EMBL/GenBank/DDBJ whole genome shotgun (WGS) entry which is preliminary data.</text>
</comment>
<dbReference type="InterPro" id="IPR028992">
    <property type="entry name" value="Hedgehog/Intein_dom"/>
</dbReference>
<dbReference type="Proteomes" id="UP000597459">
    <property type="component" value="Unassembled WGS sequence"/>
</dbReference>
<organism evidence="3 4">
    <name type="scientific">Acetobacter estunensis</name>
    <dbReference type="NCBI Taxonomy" id="104097"/>
    <lineage>
        <taxon>Bacteria</taxon>
        <taxon>Pseudomonadati</taxon>
        <taxon>Pseudomonadota</taxon>
        <taxon>Alphaproteobacteria</taxon>
        <taxon>Acetobacterales</taxon>
        <taxon>Acetobacteraceae</taxon>
        <taxon>Acetobacter</taxon>
    </lineage>
</organism>
<protein>
    <recommendedName>
        <fullName evidence="2">Hedgehog/Intein (Hint) domain-containing protein</fullName>
    </recommendedName>
</protein>
<dbReference type="SUPFAM" id="SSF51126">
    <property type="entry name" value="Pectin lyase-like"/>
    <property type="match status" value="1"/>
</dbReference>